<dbReference type="SUPFAM" id="SSF53850">
    <property type="entry name" value="Periplasmic binding protein-like II"/>
    <property type="match status" value="1"/>
</dbReference>
<accession>A0ABS1LL44</accession>
<comment type="caution">
    <text evidence="4">The sequence shown here is derived from an EMBL/GenBank/DDBJ whole genome shotgun (WGS) entry which is preliminary data.</text>
</comment>
<dbReference type="EMBL" id="JABBYC010000019">
    <property type="protein sequence ID" value="MBL0886962.1"/>
    <property type="molecule type" value="Genomic_DNA"/>
</dbReference>
<comment type="similarity">
    <text evidence="1">Belongs to the bacterial solute-binding protein ModA family.</text>
</comment>
<dbReference type="InterPro" id="IPR050682">
    <property type="entry name" value="ModA/WtpA"/>
</dbReference>
<dbReference type="Gene3D" id="3.40.190.10">
    <property type="entry name" value="Periplasmic binding protein-like II"/>
    <property type="match status" value="2"/>
</dbReference>
<keyword evidence="5" id="KW-1185">Reference proteome</keyword>
<evidence type="ECO:0000256" key="1">
    <source>
        <dbReference type="ARBA" id="ARBA00009175"/>
    </source>
</evidence>
<dbReference type="PANTHER" id="PTHR30632">
    <property type="entry name" value="MOLYBDATE-BINDING PERIPLASMIC PROTEIN"/>
    <property type="match status" value="1"/>
</dbReference>
<evidence type="ECO:0000313" key="5">
    <source>
        <dbReference type="Proteomes" id="UP000675409"/>
    </source>
</evidence>
<reference evidence="4 5" key="1">
    <citation type="journal article" date="2021" name="Arch. Microbiol.">
        <title>Myceligenerans indicum sp. nov., an actinobacterium isolated from mangrove sediment of Sundarbans, India.</title>
        <authorList>
            <person name="Asha K."/>
            <person name="Bhadury P."/>
        </authorList>
    </citation>
    <scope>NUCLEOTIDE SEQUENCE [LARGE SCALE GENOMIC DNA]</scope>
    <source>
        <strain evidence="4 5">I2</strain>
    </source>
</reference>
<dbReference type="Proteomes" id="UP000675409">
    <property type="component" value="Unassembled WGS sequence"/>
</dbReference>
<evidence type="ECO:0000256" key="2">
    <source>
        <dbReference type="ARBA" id="ARBA00022723"/>
    </source>
</evidence>
<keyword evidence="3" id="KW-0732">Signal</keyword>
<evidence type="ECO:0000313" key="4">
    <source>
        <dbReference type="EMBL" id="MBL0886962.1"/>
    </source>
</evidence>
<dbReference type="NCBIfam" id="TIGR01256">
    <property type="entry name" value="modA"/>
    <property type="match status" value="1"/>
</dbReference>
<name>A0ABS1LL44_9MICO</name>
<protein>
    <submittedName>
        <fullName evidence="4">Molybdate ABC transporter substrate-binding protein</fullName>
    </submittedName>
</protein>
<dbReference type="PANTHER" id="PTHR30632:SF0">
    <property type="entry name" value="SULFATE-BINDING PROTEIN"/>
    <property type="match status" value="1"/>
</dbReference>
<dbReference type="PIRSF" id="PIRSF004846">
    <property type="entry name" value="ModA"/>
    <property type="match status" value="1"/>
</dbReference>
<keyword evidence="2" id="KW-0479">Metal-binding</keyword>
<dbReference type="Pfam" id="PF13531">
    <property type="entry name" value="SBP_bac_11"/>
    <property type="match status" value="1"/>
</dbReference>
<dbReference type="InterPro" id="IPR005950">
    <property type="entry name" value="ModA"/>
</dbReference>
<organism evidence="4 5">
    <name type="scientific">Myceligenerans indicum</name>
    <dbReference type="NCBI Taxonomy" id="2593663"/>
    <lineage>
        <taxon>Bacteria</taxon>
        <taxon>Bacillati</taxon>
        <taxon>Actinomycetota</taxon>
        <taxon>Actinomycetes</taxon>
        <taxon>Micrococcales</taxon>
        <taxon>Promicromonosporaceae</taxon>
        <taxon>Myceligenerans</taxon>
    </lineage>
</organism>
<dbReference type="RefSeq" id="WP_201847462.1">
    <property type="nucleotide sequence ID" value="NZ_JABBYC010000019.1"/>
</dbReference>
<gene>
    <name evidence="4" type="primary">modA</name>
    <name evidence="4" type="ORF">HGK34_11845</name>
</gene>
<proteinExistence type="inferred from homology"/>
<evidence type="ECO:0000256" key="3">
    <source>
        <dbReference type="ARBA" id="ARBA00022729"/>
    </source>
</evidence>
<sequence length="267" mass="26920">MNRPGKEGPASRARRSAAPRVRRVAAGLAAVPLVAAVLTGCGPARGEDTLQVLAAASLTDAFTELGDRFEAAHDGTDVQFSFGSSTDLAEQAADGAPGSVLATADEDAMTIATDAGAAAAPTVFATNTLVIVTPRDNPAGIGSLRDLAGTTWVRCADQAPCGRVARTVLQDAGISATPASLEEDVRATLDKVVSGEADAALVYATDAASAGDAVTTVDIPGAEREQNSYLIAALAGANDPELARAWTDFVTGPEGEAVLTAAGFSRP</sequence>